<feature type="region of interest" description="Disordered" evidence="6">
    <location>
        <begin position="282"/>
        <end position="308"/>
    </location>
</feature>
<keyword evidence="4 5" id="KW-0046">Antibiotic resistance</keyword>
<feature type="chain" id="PRO_5015027980" description="Virginiamycin B lyase" evidence="7">
    <location>
        <begin position="24"/>
        <end position="316"/>
    </location>
</feature>
<organism evidence="8 13">
    <name type="scientific">Pseudomonas aeruginosa</name>
    <dbReference type="NCBI Taxonomy" id="287"/>
    <lineage>
        <taxon>Bacteria</taxon>
        <taxon>Pseudomonadati</taxon>
        <taxon>Pseudomonadota</taxon>
        <taxon>Gammaproteobacteria</taxon>
        <taxon>Pseudomonadales</taxon>
        <taxon>Pseudomonadaceae</taxon>
        <taxon>Pseudomonas</taxon>
    </lineage>
</organism>
<feature type="signal peptide" evidence="7">
    <location>
        <begin position="1"/>
        <end position="23"/>
    </location>
</feature>
<dbReference type="AlphaFoldDB" id="A0A072ZEX4"/>
<comment type="subunit">
    <text evidence="5">Monomer.</text>
</comment>
<evidence type="ECO:0000313" key="11">
    <source>
        <dbReference type="Proteomes" id="UP000253594"/>
    </source>
</evidence>
<dbReference type="PANTHER" id="PTHR40274">
    <property type="entry name" value="VIRGINIAMYCIN B LYASE"/>
    <property type="match status" value="1"/>
</dbReference>
<reference evidence="8" key="4">
    <citation type="submission" date="2020-01" db="EMBL/GenBank/DDBJ databases">
        <title>Bacteria Cultured from War Wounds Associated with the Conflict in Eastern Ukraine.</title>
        <authorList>
            <person name="Snesrud E."/>
            <person name="Galac M.R."/>
            <person name="Mc Gann P."/>
            <person name="Valentine K."/>
            <person name="Viacheslav K."/>
        </authorList>
    </citation>
    <scope>NUCLEOTIDE SEQUENCE</scope>
    <source>
        <strain evidence="8">VNMU148</strain>
    </source>
</reference>
<evidence type="ECO:0000256" key="7">
    <source>
        <dbReference type="SAM" id="SignalP"/>
    </source>
</evidence>
<dbReference type="EMBL" id="WXZT01000012">
    <property type="protein sequence ID" value="MZZ14188.1"/>
    <property type="molecule type" value="Genomic_DNA"/>
</dbReference>
<gene>
    <name evidence="9" type="ORF">DT376_08140</name>
    <name evidence="8" type="ORF">GUL26_18220</name>
    <name evidence="10" type="ORF">IPC1295_09400</name>
</gene>
<comment type="similarity">
    <text evidence="5">Belongs to the Vgb family.</text>
</comment>
<reference evidence="10 12" key="3">
    <citation type="submission" date="2019-01" db="EMBL/GenBank/DDBJ databases">
        <title>The Pseudomonas aeruginosa pan-genome provides new insights on its population structure, horizontal gene transfer and pathogenicity.</title>
        <authorList>
            <person name="Freschi L."/>
            <person name="Vincent A.T."/>
            <person name="Jeukens J."/>
            <person name="Emond-Rheault J.-G."/>
            <person name="Kukavica-Ibrulj I."/>
            <person name="Dupont M.-J."/>
            <person name="Charette S.J."/>
            <person name="Boyle B."/>
            <person name="Levesque R.C."/>
        </authorList>
    </citation>
    <scope>NUCLEOTIDE SEQUENCE [LARGE SCALE GENOMIC DNA]</scope>
    <source>
        <strain evidence="10 12">PA-W36</strain>
    </source>
</reference>
<evidence type="ECO:0000313" key="8">
    <source>
        <dbReference type="EMBL" id="MZZ14188.1"/>
    </source>
</evidence>
<protein>
    <recommendedName>
        <fullName evidence="5">Virginiamycin B lyase</fullName>
        <ecNumber evidence="5">4.2.99.-</ecNumber>
    </recommendedName>
    <alternativeName>
        <fullName evidence="5">Streptogramin B lyase</fullName>
    </alternativeName>
</protein>
<dbReference type="GO" id="GO:0000287">
    <property type="term" value="F:magnesium ion binding"/>
    <property type="evidence" value="ECO:0007669"/>
    <property type="project" value="UniProtKB-UniRule"/>
</dbReference>
<dbReference type="Gene3D" id="2.130.10.10">
    <property type="entry name" value="YVTN repeat-like/Quinoprotein amine dehydrogenase"/>
    <property type="match status" value="1"/>
</dbReference>
<dbReference type="GO" id="GO:0030288">
    <property type="term" value="C:outer membrane-bounded periplasmic space"/>
    <property type="evidence" value="ECO:0007669"/>
    <property type="project" value="TreeGrafter"/>
</dbReference>
<comment type="cofactor">
    <cofactor evidence="5">
        <name>Mg(2+)</name>
        <dbReference type="ChEBI" id="CHEBI:18420"/>
    </cofactor>
</comment>
<dbReference type="GO" id="GO:0017001">
    <property type="term" value="P:antibiotic catabolic process"/>
    <property type="evidence" value="ECO:0007669"/>
    <property type="project" value="UniProtKB-UniRule"/>
</dbReference>
<accession>A0A072ZEX4</accession>
<evidence type="ECO:0000313" key="9">
    <source>
        <dbReference type="EMBL" id="RCI75347.1"/>
    </source>
</evidence>
<name>A0A072ZEX4_PSEAI</name>
<dbReference type="SMR" id="A0A072ZEX4"/>
<dbReference type="Pfam" id="PF24684">
    <property type="entry name" value="Vgb_lyase"/>
    <property type="match status" value="1"/>
</dbReference>
<dbReference type="SUPFAM" id="SSF101898">
    <property type="entry name" value="NHL repeat"/>
    <property type="match status" value="1"/>
</dbReference>
<keyword evidence="2 5" id="KW-0460">Magnesium</keyword>
<keyword evidence="1 5" id="KW-0479">Metal-binding</keyword>
<evidence type="ECO:0000313" key="13">
    <source>
        <dbReference type="Proteomes" id="UP000644192"/>
    </source>
</evidence>
<reference evidence="10 12" key="1">
    <citation type="submission" date="2017-08" db="EMBL/GenBank/DDBJ databases">
        <authorList>
            <person name="Feschi L."/>
            <person name="Jeukens J."/>
            <person name="Emond-Rheault J.-G."/>
            <person name="Kukavica-Ibrulj I."/>
            <person name="Boyle B."/>
            <person name="Levesque R.C."/>
        </authorList>
    </citation>
    <scope>NUCLEOTIDE SEQUENCE [LARGE SCALE GENOMIC DNA]</scope>
    <source>
        <strain evidence="10 12">PA-W36</strain>
    </source>
</reference>
<dbReference type="GO" id="GO:0046677">
    <property type="term" value="P:response to antibiotic"/>
    <property type="evidence" value="ECO:0007669"/>
    <property type="project" value="UniProtKB-UniRule"/>
</dbReference>
<dbReference type="InterPro" id="IPR011217">
    <property type="entry name" value="Vgb_bact"/>
</dbReference>
<dbReference type="EMBL" id="QORE01000190">
    <property type="protein sequence ID" value="RCI75347.1"/>
    <property type="molecule type" value="Genomic_DNA"/>
</dbReference>
<evidence type="ECO:0000256" key="2">
    <source>
        <dbReference type="ARBA" id="ARBA00022842"/>
    </source>
</evidence>
<dbReference type="Proteomes" id="UP000284767">
    <property type="component" value="Unassembled WGS sequence"/>
</dbReference>
<evidence type="ECO:0000256" key="4">
    <source>
        <dbReference type="ARBA" id="ARBA00023251"/>
    </source>
</evidence>
<evidence type="ECO:0000256" key="5">
    <source>
        <dbReference type="PIRNR" id="PIRNR026412"/>
    </source>
</evidence>
<dbReference type="InterPro" id="IPR015943">
    <property type="entry name" value="WD40/YVTN_repeat-like_dom_sf"/>
</dbReference>
<dbReference type="Proteomes" id="UP000644192">
    <property type="component" value="Unassembled WGS sequence"/>
</dbReference>
<evidence type="ECO:0000256" key="3">
    <source>
        <dbReference type="ARBA" id="ARBA00023239"/>
    </source>
</evidence>
<reference evidence="9 11" key="2">
    <citation type="submission" date="2018-07" db="EMBL/GenBank/DDBJ databases">
        <title>Mechanisms of high-level aminoglycoside resistance among Gram-negative pathogens in Brazil.</title>
        <authorList>
            <person name="Ballaben A.S."/>
            <person name="Darini A.L.C."/>
            <person name="Doi Y."/>
        </authorList>
    </citation>
    <scope>NUCLEOTIDE SEQUENCE [LARGE SCALE GENOMIC DNA]</scope>
    <source>
        <strain evidence="9 11">B2-305</strain>
    </source>
</reference>
<accession>A0A1S1BYZ2</accession>
<sequence>MRHLPYPLLGLFLALSSTGAALAGEQYYPLDKGSAPYAVAPSAQGAVWYGADGGHSLGRLDPTSGESVQVPLGEGARPRAIVSDESGNAWVLDSGLNAILRIGGERLGSERFPLPAKAAPAGLESAVFDDDGRLWFTGSRGFHGRLDPARRLVEVWPSPQGKAANGICVTPDGEVWYAQDDALVHVDPLDGSAERLPAPEGTKALRGIGADSIGRLWASDSGGARLYRYDPSDASWQSWPLPDSQARPDSLRVDAMDRVWLHDAASGALLRFDSEQATFRVLPSDRPAPGNALLGGRPGETWSAEPAADRLRVVRD</sequence>
<evidence type="ECO:0000313" key="12">
    <source>
        <dbReference type="Proteomes" id="UP000284767"/>
    </source>
</evidence>
<dbReference type="GO" id="GO:0016835">
    <property type="term" value="F:carbon-oxygen lyase activity"/>
    <property type="evidence" value="ECO:0007669"/>
    <property type="project" value="UniProtKB-UniRule"/>
</dbReference>
<evidence type="ECO:0000256" key="1">
    <source>
        <dbReference type="ARBA" id="ARBA00022723"/>
    </source>
</evidence>
<evidence type="ECO:0000256" key="6">
    <source>
        <dbReference type="SAM" id="MobiDB-lite"/>
    </source>
</evidence>
<keyword evidence="7" id="KW-0732">Signal</keyword>
<proteinExistence type="inferred from homology"/>
<dbReference type="Proteomes" id="UP000253594">
    <property type="component" value="Unassembled WGS sequence"/>
</dbReference>
<dbReference type="Gene3D" id="2.40.10.500">
    <property type="match status" value="1"/>
</dbReference>
<comment type="function">
    <text evidence="5">Inactivates the type B streptogramin antibiotics by linearizing the lactone ring at the ester linkage, generating a free phenylglycine carboxylate and converting the threonyl moiety into 2-amino-butenoic acid.</text>
</comment>
<comment type="caution">
    <text evidence="8">The sequence shown here is derived from an EMBL/GenBank/DDBJ whole genome shotgun (WGS) entry which is preliminary data.</text>
</comment>
<dbReference type="eggNOG" id="COG4257">
    <property type="taxonomic scope" value="Bacteria"/>
</dbReference>
<evidence type="ECO:0000313" key="10">
    <source>
        <dbReference type="EMBL" id="RPM19365.1"/>
    </source>
</evidence>
<keyword evidence="3 5" id="KW-0456">Lyase</keyword>
<dbReference type="EC" id="4.2.99.-" evidence="5"/>
<dbReference type="PIRSF" id="PIRSF026412">
    <property type="entry name" value="Streptogrm_lyase"/>
    <property type="match status" value="1"/>
</dbReference>
<dbReference type="EMBL" id="NSNE01000004">
    <property type="protein sequence ID" value="RPM19365.1"/>
    <property type="molecule type" value="Genomic_DNA"/>
</dbReference>
<dbReference type="RefSeq" id="WP_003099948.1">
    <property type="nucleotide sequence ID" value="NZ_BAABSN010000004.1"/>
</dbReference>
<dbReference type="InterPro" id="IPR051344">
    <property type="entry name" value="Vgb"/>
</dbReference>
<dbReference type="PANTHER" id="PTHR40274:SF3">
    <property type="entry name" value="VIRGINIAMYCIN B LYASE"/>
    <property type="match status" value="1"/>
</dbReference>